<accession>A0A2S6IR72</accession>
<keyword evidence="4" id="KW-1185">Reference proteome</keyword>
<dbReference type="Gene3D" id="2.40.160.20">
    <property type="match status" value="1"/>
</dbReference>
<evidence type="ECO:0000256" key="1">
    <source>
        <dbReference type="SAM" id="MobiDB-lite"/>
    </source>
</evidence>
<comment type="caution">
    <text evidence="3">The sequence shown here is derived from an EMBL/GenBank/DDBJ whole genome shotgun (WGS) entry which is preliminary data.</text>
</comment>
<dbReference type="Proteomes" id="UP000239002">
    <property type="component" value="Unassembled WGS sequence"/>
</dbReference>
<proteinExistence type="predicted"/>
<feature type="transmembrane region" description="Helical" evidence="2">
    <location>
        <begin position="45"/>
        <end position="67"/>
    </location>
</feature>
<evidence type="ECO:0000313" key="4">
    <source>
        <dbReference type="Proteomes" id="UP000239002"/>
    </source>
</evidence>
<reference evidence="3 4" key="1">
    <citation type="submission" date="2018-02" db="EMBL/GenBank/DDBJ databases">
        <title>Genomic Encyclopedia of Archaeal and Bacterial Type Strains, Phase II (KMG-II): from individual species to whole genera.</title>
        <authorList>
            <person name="Goeker M."/>
        </authorList>
    </citation>
    <scope>NUCLEOTIDE SEQUENCE [LARGE SCALE GENOMIC DNA]</scope>
    <source>
        <strain evidence="3 4">DSM 16809</strain>
    </source>
</reference>
<dbReference type="AlphaFoldDB" id="A0A2S6IR72"/>
<dbReference type="OrthoDB" id="1113942at2"/>
<feature type="region of interest" description="Disordered" evidence="1">
    <location>
        <begin position="84"/>
        <end position="109"/>
    </location>
</feature>
<dbReference type="InterPro" id="IPR011250">
    <property type="entry name" value="OMP/PagP_B-barrel"/>
</dbReference>
<keyword evidence="2" id="KW-0472">Membrane</keyword>
<organism evidence="3 4">
    <name type="scientific">Nonlabens xylanidelens</name>
    <dbReference type="NCBI Taxonomy" id="191564"/>
    <lineage>
        <taxon>Bacteria</taxon>
        <taxon>Pseudomonadati</taxon>
        <taxon>Bacteroidota</taxon>
        <taxon>Flavobacteriia</taxon>
        <taxon>Flavobacteriales</taxon>
        <taxon>Flavobacteriaceae</taxon>
        <taxon>Nonlabens</taxon>
    </lineage>
</organism>
<feature type="compositionally biased region" description="Polar residues" evidence="1">
    <location>
        <begin position="128"/>
        <end position="186"/>
    </location>
</feature>
<evidence type="ECO:0000313" key="3">
    <source>
        <dbReference type="EMBL" id="PPK96739.1"/>
    </source>
</evidence>
<keyword evidence="2" id="KW-1133">Transmembrane helix</keyword>
<dbReference type="RefSeq" id="WP_104514280.1">
    <property type="nucleotide sequence ID" value="NZ_MQVW01000027.1"/>
</dbReference>
<sequence>MSEKKNIDRLFQEGFKDFEVKPPAMVWDNIGQEIGHNKKQKAISLWWILGGVAAGLAILFTFIYTGVDNDSLINDSLPIVNTQEKVRKSNDSQIKTETKDVDSSLEAPSYSKESIKDVQLVTKDLDSEQNGLNNLNENPVSDTRTETQINAPKKSSNLLTAGNSSTKSDLNKNTVINTYSSPSRTGANDRYNKTPIAQNNNQSVLATQSDNSHVLNDNSNKVNAITENNSTGLNTAGKKAGISDSSKNKVDDILNKDALDSAVAAVDSIKKKLPTLEEIAAEEEKEDSLNVAVFKGKWAASTQVGPVYSNSLSGSAINSEVIDNNRDAGLNLSYGIGLSYEISPRWSVRTGLNQVNMTYSTQDVNYQVNVDIASRGQFLPQAYSSSAITSAVVTNASPLSNDALDTGFAVQELVDSQLQGFKGELSQRLGYIEVPLELRYSLINNKFKINVLGGMSALFLTDNMVTVQNDNQRLELGEDGNFNEFNQSANFGLGLSYDFTSKLGVFIEPTFKYQLSTLRNNVADFKPYTIGVQSGVALKF</sequence>
<protein>
    <submittedName>
        <fullName evidence="3">Outer membrane protein with beta-barrel domain</fullName>
    </submittedName>
</protein>
<keyword evidence="2" id="KW-0812">Transmembrane</keyword>
<gene>
    <name evidence="3" type="ORF">LY01_00564</name>
</gene>
<feature type="region of interest" description="Disordered" evidence="1">
    <location>
        <begin position="127"/>
        <end position="201"/>
    </location>
</feature>
<dbReference type="SUPFAM" id="SSF56925">
    <property type="entry name" value="OMPA-like"/>
    <property type="match status" value="2"/>
</dbReference>
<dbReference type="EMBL" id="PTJE01000001">
    <property type="protein sequence ID" value="PPK96739.1"/>
    <property type="molecule type" value="Genomic_DNA"/>
</dbReference>
<feature type="compositionally biased region" description="Basic and acidic residues" evidence="1">
    <location>
        <begin position="84"/>
        <end position="102"/>
    </location>
</feature>
<name>A0A2S6IR72_9FLAO</name>
<evidence type="ECO:0000256" key="2">
    <source>
        <dbReference type="SAM" id="Phobius"/>
    </source>
</evidence>